<dbReference type="PANTHER" id="PTHR30622:SF3">
    <property type="entry name" value="UNDECAPRENYL-DIPHOSPHATASE"/>
    <property type="match status" value="1"/>
</dbReference>
<dbReference type="Pfam" id="PF02673">
    <property type="entry name" value="BacA"/>
    <property type="match status" value="1"/>
</dbReference>
<comment type="catalytic activity">
    <reaction evidence="13 14">
        <text>di-trans,octa-cis-undecaprenyl diphosphate + H2O = di-trans,octa-cis-undecaprenyl phosphate + phosphate + H(+)</text>
        <dbReference type="Rhea" id="RHEA:28094"/>
        <dbReference type="ChEBI" id="CHEBI:15377"/>
        <dbReference type="ChEBI" id="CHEBI:15378"/>
        <dbReference type="ChEBI" id="CHEBI:43474"/>
        <dbReference type="ChEBI" id="CHEBI:58405"/>
        <dbReference type="ChEBI" id="CHEBI:60392"/>
        <dbReference type="EC" id="3.6.1.27"/>
    </reaction>
</comment>
<dbReference type="GO" id="GO:0009252">
    <property type="term" value="P:peptidoglycan biosynthetic process"/>
    <property type="evidence" value="ECO:0007669"/>
    <property type="project" value="UniProtKB-KW"/>
</dbReference>
<keyword evidence="14" id="KW-0133">Cell shape</keyword>
<organism evidence="15 16">
    <name type="scientific">Candidatus Blackburnbacteria bacterium RIFCSPHIGHO2_01_FULL_43_15b</name>
    <dbReference type="NCBI Taxonomy" id="1797513"/>
    <lineage>
        <taxon>Bacteria</taxon>
        <taxon>Candidatus Blackburniibacteriota</taxon>
    </lineage>
</organism>
<keyword evidence="5 14" id="KW-1003">Cell membrane</keyword>
<comment type="caution">
    <text evidence="15">The sequence shown here is derived from an EMBL/GenBank/DDBJ whole genome shotgun (WGS) entry which is preliminary data.</text>
</comment>
<evidence type="ECO:0000256" key="10">
    <source>
        <dbReference type="ARBA" id="ARBA00023251"/>
    </source>
</evidence>
<dbReference type="AlphaFoldDB" id="A0A1G1UY66"/>
<feature type="transmembrane region" description="Helical" evidence="14">
    <location>
        <begin position="208"/>
        <end position="229"/>
    </location>
</feature>
<evidence type="ECO:0000256" key="11">
    <source>
        <dbReference type="ARBA" id="ARBA00032707"/>
    </source>
</evidence>
<dbReference type="NCBIfam" id="TIGR00753">
    <property type="entry name" value="undec_PP_bacA"/>
    <property type="match status" value="1"/>
</dbReference>
<feature type="transmembrane region" description="Helical" evidence="14">
    <location>
        <begin position="73"/>
        <end position="90"/>
    </location>
</feature>
<dbReference type="Proteomes" id="UP000177967">
    <property type="component" value="Unassembled WGS sequence"/>
</dbReference>
<keyword evidence="9 14" id="KW-0472">Membrane</keyword>
<dbReference type="GO" id="GO:0008360">
    <property type="term" value="P:regulation of cell shape"/>
    <property type="evidence" value="ECO:0007669"/>
    <property type="project" value="UniProtKB-KW"/>
</dbReference>
<sequence>MEYFQAIILSVVEGLTEFLPVSSTGHLVLTANILNIPQTDFVKSFEIIIQLGAIAAIIFLYGKTLLTSKRAGLRILTAFLPTAFLGFFLYKYIKSFLIGNTNITLLALFFGGIALIVLEFFHQEKEQHVKKVEDLSFKQSFLIGVCQSLSVVPGVSRAAATILGGLFVGARRKVAVEFSFLLAVPTMLAASGLDIVKSDFALSEREYLLLATGFMGSFLVAIIAVKFLLKFIQTHTFIPFGIYRIFLALLFWIFLIG</sequence>
<feature type="transmembrane region" description="Helical" evidence="14">
    <location>
        <begin position="47"/>
        <end position="66"/>
    </location>
</feature>
<dbReference type="HAMAP" id="MF_01006">
    <property type="entry name" value="Undec_diphosphatase"/>
    <property type="match status" value="1"/>
</dbReference>
<dbReference type="PANTHER" id="PTHR30622">
    <property type="entry name" value="UNDECAPRENYL-DIPHOSPHATASE"/>
    <property type="match status" value="1"/>
</dbReference>
<evidence type="ECO:0000256" key="2">
    <source>
        <dbReference type="ARBA" id="ARBA00010621"/>
    </source>
</evidence>
<evidence type="ECO:0000256" key="12">
    <source>
        <dbReference type="ARBA" id="ARBA00032932"/>
    </source>
</evidence>
<comment type="miscellaneous">
    <text evidence="14">Bacitracin is thought to be involved in the inhibition of peptidoglycan synthesis by sequestering undecaprenyl diphosphate, thereby reducing the pool of lipid carrier available.</text>
</comment>
<gene>
    <name evidence="14" type="primary">uppP</name>
    <name evidence="15" type="ORF">A2782_03680</name>
</gene>
<keyword evidence="8 14" id="KW-1133">Transmembrane helix</keyword>
<evidence type="ECO:0000256" key="9">
    <source>
        <dbReference type="ARBA" id="ARBA00023136"/>
    </source>
</evidence>
<keyword evidence="7 14" id="KW-0378">Hydrolase</keyword>
<keyword evidence="10 14" id="KW-0046">Antibiotic resistance</keyword>
<proteinExistence type="inferred from homology"/>
<evidence type="ECO:0000256" key="5">
    <source>
        <dbReference type="ARBA" id="ARBA00022475"/>
    </source>
</evidence>
<feature type="transmembrane region" description="Helical" evidence="14">
    <location>
        <begin position="102"/>
        <end position="121"/>
    </location>
</feature>
<feature type="transmembrane region" description="Helical" evidence="14">
    <location>
        <begin position="174"/>
        <end position="196"/>
    </location>
</feature>
<comment type="function">
    <text evidence="14">Catalyzes the dephosphorylation of undecaprenyl diphosphate (UPP). Confers resistance to bacitracin.</text>
</comment>
<dbReference type="InterPro" id="IPR003824">
    <property type="entry name" value="UppP"/>
</dbReference>
<evidence type="ECO:0000256" key="4">
    <source>
        <dbReference type="ARBA" id="ARBA00021581"/>
    </source>
</evidence>
<comment type="subcellular location">
    <subcellularLocation>
        <location evidence="1 14">Cell membrane</location>
        <topology evidence="1 14">Multi-pass membrane protein</topology>
    </subcellularLocation>
</comment>
<evidence type="ECO:0000256" key="14">
    <source>
        <dbReference type="HAMAP-Rule" id="MF_01006"/>
    </source>
</evidence>
<evidence type="ECO:0000256" key="7">
    <source>
        <dbReference type="ARBA" id="ARBA00022801"/>
    </source>
</evidence>
<dbReference type="EC" id="3.6.1.27" evidence="3 14"/>
<evidence type="ECO:0000256" key="6">
    <source>
        <dbReference type="ARBA" id="ARBA00022692"/>
    </source>
</evidence>
<dbReference type="GO" id="GO:0005886">
    <property type="term" value="C:plasma membrane"/>
    <property type="evidence" value="ECO:0007669"/>
    <property type="project" value="UniProtKB-SubCell"/>
</dbReference>
<reference evidence="15 16" key="1">
    <citation type="journal article" date="2016" name="Nat. Commun.">
        <title>Thousands of microbial genomes shed light on interconnected biogeochemical processes in an aquifer system.</title>
        <authorList>
            <person name="Anantharaman K."/>
            <person name="Brown C.T."/>
            <person name="Hug L.A."/>
            <person name="Sharon I."/>
            <person name="Castelle C.J."/>
            <person name="Probst A.J."/>
            <person name="Thomas B.C."/>
            <person name="Singh A."/>
            <person name="Wilkins M.J."/>
            <person name="Karaoz U."/>
            <person name="Brodie E.L."/>
            <person name="Williams K.H."/>
            <person name="Hubbard S.S."/>
            <person name="Banfield J.F."/>
        </authorList>
    </citation>
    <scope>NUCLEOTIDE SEQUENCE [LARGE SCALE GENOMIC DNA]</scope>
</reference>
<evidence type="ECO:0000256" key="1">
    <source>
        <dbReference type="ARBA" id="ARBA00004651"/>
    </source>
</evidence>
<keyword evidence="14" id="KW-0573">Peptidoglycan synthesis</keyword>
<dbReference type="STRING" id="1797513.A2782_03680"/>
<evidence type="ECO:0000256" key="3">
    <source>
        <dbReference type="ARBA" id="ARBA00012374"/>
    </source>
</evidence>
<dbReference type="GO" id="GO:0046677">
    <property type="term" value="P:response to antibiotic"/>
    <property type="evidence" value="ECO:0007669"/>
    <property type="project" value="UniProtKB-UniRule"/>
</dbReference>
<dbReference type="GO" id="GO:0071555">
    <property type="term" value="P:cell wall organization"/>
    <property type="evidence" value="ECO:0007669"/>
    <property type="project" value="UniProtKB-KW"/>
</dbReference>
<evidence type="ECO:0000313" key="15">
    <source>
        <dbReference type="EMBL" id="OGY08087.1"/>
    </source>
</evidence>
<dbReference type="GO" id="GO:0050380">
    <property type="term" value="F:undecaprenyl-diphosphatase activity"/>
    <property type="evidence" value="ECO:0007669"/>
    <property type="project" value="UniProtKB-UniRule"/>
</dbReference>
<accession>A0A1G1UY66</accession>
<keyword evidence="14" id="KW-0961">Cell wall biogenesis/degradation</keyword>
<comment type="similarity">
    <text evidence="2 14">Belongs to the UppP family.</text>
</comment>
<dbReference type="EMBL" id="MHBW01000031">
    <property type="protein sequence ID" value="OGY08087.1"/>
    <property type="molecule type" value="Genomic_DNA"/>
</dbReference>
<feature type="transmembrane region" description="Helical" evidence="14">
    <location>
        <begin position="235"/>
        <end position="256"/>
    </location>
</feature>
<evidence type="ECO:0000313" key="16">
    <source>
        <dbReference type="Proteomes" id="UP000177967"/>
    </source>
</evidence>
<name>A0A1G1UY66_9BACT</name>
<evidence type="ECO:0000256" key="8">
    <source>
        <dbReference type="ARBA" id="ARBA00022989"/>
    </source>
</evidence>
<keyword evidence="6 14" id="KW-0812">Transmembrane</keyword>
<protein>
    <recommendedName>
        <fullName evidence="4 14">Undecaprenyl-diphosphatase</fullName>
        <ecNumber evidence="3 14">3.6.1.27</ecNumber>
    </recommendedName>
    <alternativeName>
        <fullName evidence="12 14">Bacitracin resistance protein</fullName>
    </alternativeName>
    <alternativeName>
        <fullName evidence="11 14">Undecaprenyl pyrophosphate phosphatase</fullName>
    </alternativeName>
</protein>
<evidence type="ECO:0000256" key="13">
    <source>
        <dbReference type="ARBA" id="ARBA00047594"/>
    </source>
</evidence>